<feature type="region of interest" description="Disordered" evidence="9">
    <location>
        <begin position="448"/>
        <end position="507"/>
    </location>
</feature>
<dbReference type="InterPro" id="IPR003594">
    <property type="entry name" value="HATPase_dom"/>
</dbReference>
<keyword evidence="14" id="KW-1185">Reference proteome</keyword>
<dbReference type="Pfam" id="PF02518">
    <property type="entry name" value="HATPase_c"/>
    <property type="match status" value="1"/>
</dbReference>
<dbReference type="InterPro" id="IPR036890">
    <property type="entry name" value="HATPase_C_sf"/>
</dbReference>
<evidence type="ECO:0000256" key="1">
    <source>
        <dbReference type="ARBA" id="ARBA00000085"/>
    </source>
</evidence>
<keyword evidence="6" id="KW-0418">Kinase</keyword>
<dbReference type="InterPro" id="IPR011712">
    <property type="entry name" value="Sig_transdc_His_kin_sub3_dim/P"/>
</dbReference>
<feature type="domain" description="Histidine kinase/HSP90-like ATPase" evidence="11">
    <location>
        <begin position="352"/>
        <end position="451"/>
    </location>
</feature>
<dbReference type="SUPFAM" id="SSF55874">
    <property type="entry name" value="ATPase domain of HSP90 chaperone/DNA topoisomerase II/histidine kinase"/>
    <property type="match status" value="1"/>
</dbReference>
<evidence type="ECO:0000259" key="12">
    <source>
        <dbReference type="Pfam" id="PF07730"/>
    </source>
</evidence>
<evidence type="ECO:0000259" key="11">
    <source>
        <dbReference type="Pfam" id="PF02518"/>
    </source>
</evidence>
<dbReference type="InterPro" id="IPR050482">
    <property type="entry name" value="Sensor_HK_TwoCompSys"/>
</dbReference>
<feature type="domain" description="Signal transduction histidine kinase subgroup 3 dimerisation and phosphoacceptor" evidence="12">
    <location>
        <begin position="226"/>
        <end position="289"/>
    </location>
</feature>
<feature type="transmembrane region" description="Helical" evidence="10">
    <location>
        <begin position="111"/>
        <end position="136"/>
    </location>
</feature>
<organism evidence="13 14">
    <name type="scientific">Actinomadura graeca</name>
    <dbReference type="NCBI Taxonomy" id="2750812"/>
    <lineage>
        <taxon>Bacteria</taxon>
        <taxon>Bacillati</taxon>
        <taxon>Actinomycetota</taxon>
        <taxon>Actinomycetes</taxon>
        <taxon>Streptosporangiales</taxon>
        <taxon>Thermomonosporaceae</taxon>
        <taxon>Actinomadura</taxon>
    </lineage>
</organism>
<evidence type="ECO:0000256" key="3">
    <source>
        <dbReference type="ARBA" id="ARBA00022553"/>
    </source>
</evidence>
<feature type="transmembrane region" description="Helical" evidence="10">
    <location>
        <begin position="172"/>
        <end position="190"/>
    </location>
</feature>
<keyword evidence="7" id="KW-0067">ATP-binding</keyword>
<keyword evidence="8" id="KW-0902">Two-component regulatory system</keyword>
<reference evidence="13" key="1">
    <citation type="submission" date="2020-07" db="EMBL/GenBank/DDBJ databases">
        <authorList>
            <person name="Tarantini F.S."/>
            <person name="Hong K.W."/>
            <person name="Chan K.G."/>
        </authorList>
    </citation>
    <scope>NUCLEOTIDE SEQUENCE</scope>
    <source>
        <strain evidence="13">32-07</strain>
    </source>
</reference>
<dbReference type="CDD" id="cd16917">
    <property type="entry name" value="HATPase_UhpB-NarQ-NarX-like"/>
    <property type="match status" value="1"/>
</dbReference>
<accession>A0ABX8QMM9</accession>
<name>A0ABX8QMM9_9ACTN</name>
<feature type="compositionally biased region" description="Low complexity" evidence="9">
    <location>
        <begin position="457"/>
        <end position="497"/>
    </location>
</feature>
<dbReference type="PANTHER" id="PTHR24421">
    <property type="entry name" value="NITRATE/NITRITE SENSOR PROTEIN NARX-RELATED"/>
    <property type="match status" value="1"/>
</dbReference>
<dbReference type="PANTHER" id="PTHR24421:SF10">
    <property type="entry name" value="NITRATE_NITRITE SENSOR PROTEIN NARQ"/>
    <property type="match status" value="1"/>
</dbReference>
<evidence type="ECO:0000256" key="6">
    <source>
        <dbReference type="ARBA" id="ARBA00022777"/>
    </source>
</evidence>
<sequence>MNHSATPSPRTRPRRAGRAAAVRAGLRTAGPAARAAALTFARDARTGALRERLRRPARSALVKDIVLLAVLAFPVAAGLFTPPVADGAWWAQVAGLVLLSAAIAVSRAWPLAALVAVLALVLLNGNYGFAVPVLSYLTGRRSPRARPVLWVFTGVFAGGSLLNLARGVDVTTWFPLTIWLVLLGVLPWLVGRYWRQYQELLRAGWERADRLEREQLIIADRERLRERARIAQDMHDSLGHELALIAVRAGALQVASGLDERHRRAAAELRAGAAEATEHLREIIGVLRVDTAGDAGAAGGGRGGPRTRPAGEGIADLVERAHASGVPVRLQLTGAGAAAPRMPDLPGLVGLAAHRVVQEGITNAAKHAPGAAVTVTVGPRGGGDGGGDGGGQDTVRVRVANQPPEAPPLMPSGGGSGLTGLAERVRLAGGTLRAGPVTGGGFEIVADLPAAPPPAGQPGAAGDAPPRAAPALTAAGAHPGPAARAGHGTADGTAGVPAGAGGVPPGGEWASESARYLERERRQVRRGLIVAIAVPAGLITVLVAVMVAYFVSATFDAVLPPGDYDALRVGDPQARVERVLPSREAMGVGDIKLREPEPAGADCRYYRPDASLLGLSRIYRLCFTGGTLTSKNTYPTGTGGKDGQ</sequence>
<evidence type="ECO:0000256" key="2">
    <source>
        <dbReference type="ARBA" id="ARBA00012438"/>
    </source>
</evidence>
<keyword evidence="10" id="KW-1133">Transmembrane helix</keyword>
<dbReference type="Proteomes" id="UP001049518">
    <property type="component" value="Chromosome"/>
</dbReference>
<dbReference type="Gene3D" id="3.30.565.10">
    <property type="entry name" value="Histidine kinase-like ATPase, C-terminal domain"/>
    <property type="match status" value="1"/>
</dbReference>
<evidence type="ECO:0000256" key="8">
    <source>
        <dbReference type="ARBA" id="ARBA00023012"/>
    </source>
</evidence>
<evidence type="ECO:0000256" key="7">
    <source>
        <dbReference type="ARBA" id="ARBA00022840"/>
    </source>
</evidence>
<keyword evidence="5" id="KW-0547">Nucleotide-binding</keyword>
<evidence type="ECO:0000256" key="10">
    <source>
        <dbReference type="SAM" id="Phobius"/>
    </source>
</evidence>
<keyword evidence="3" id="KW-0597">Phosphoprotein</keyword>
<evidence type="ECO:0000256" key="9">
    <source>
        <dbReference type="SAM" id="MobiDB-lite"/>
    </source>
</evidence>
<comment type="catalytic activity">
    <reaction evidence="1">
        <text>ATP + protein L-histidine = ADP + protein N-phospho-L-histidine.</text>
        <dbReference type="EC" id="2.7.13.3"/>
    </reaction>
</comment>
<feature type="transmembrane region" description="Helical" evidence="10">
    <location>
        <begin position="528"/>
        <end position="551"/>
    </location>
</feature>
<proteinExistence type="predicted"/>
<keyword evidence="10" id="KW-0472">Membrane</keyword>
<feature type="transmembrane region" description="Helical" evidence="10">
    <location>
        <begin position="148"/>
        <end position="166"/>
    </location>
</feature>
<dbReference type="Pfam" id="PF07730">
    <property type="entry name" value="HisKA_3"/>
    <property type="match status" value="1"/>
</dbReference>
<dbReference type="EMBL" id="CP059572">
    <property type="protein sequence ID" value="QXJ19803.1"/>
    <property type="molecule type" value="Genomic_DNA"/>
</dbReference>
<evidence type="ECO:0000256" key="5">
    <source>
        <dbReference type="ARBA" id="ARBA00022741"/>
    </source>
</evidence>
<protein>
    <recommendedName>
        <fullName evidence="2">histidine kinase</fullName>
        <ecNumber evidence="2">2.7.13.3</ecNumber>
    </recommendedName>
</protein>
<feature type="transmembrane region" description="Helical" evidence="10">
    <location>
        <begin position="60"/>
        <end position="80"/>
    </location>
</feature>
<evidence type="ECO:0000313" key="13">
    <source>
        <dbReference type="EMBL" id="QXJ19803.1"/>
    </source>
</evidence>
<gene>
    <name evidence="13" type="ORF">AGRA3207_000398</name>
</gene>
<dbReference type="RefSeq" id="WP_231332833.1">
    <property type="nucleotide sequence ID" value="NZ_CP059572.1"/>
</dbReference>
<dbReference type="Gene3D" id="1.20.5.1930">
    <property type="match status" value="1"/>
</dbReference>
<evidence type="ECO:0000256" key="4">
    <source>
        <dbReference type="ARBA" id="ARBA00022679"/>
    </source>
</evidence>
<dbReference type="EC" id="2.7.13.3" evidence="2"/>
<keyword evidence="10" id="KW-0812">Transmembrane</keyword>
<keyword evidence="4" id="KW-0808">Transferase</keyword>
<evidence type="ECO:0000313" key="14">
    <source>
        <dbReference type="Proteomes" id="UP001049518"/>
    </source>
</evidence>